<proteinExistence type="predicted"/>
<name>A0A6C0B428_9ZZZZ</name>
<organism evidence="1">
    <name type="scientific">viral metagenome</name>
    <dbReference type="NCBI Taxonomy" id="1070528"/>
    <lineage>
        <taxon>unclassified sequences</taxon>
        <taxon>metagenomes</taxon>
        <taxon>organismal metagenomes</taxon>
    </lineage>
</organism>
<reference evidence="1" key="1">
    <citation type="journal article" date="2020" name="Nature">
        <title>Giant virus diversity and host interactions through global metagenomics.</title>
        <authorList>
            <person name="Schulz F."/>
            <person name="Roux S."/>
            <person name="Paez-Espino D."/>
            <person name="Jungbluth S."/>
            <person name="Walsh D.A."/>
            <person name="Denef V.J."/>
            <person name="McMahon K.D."/>
            <person name="Konstantinidis K.T."/>
            <person name="Eloe-Fadrosh E.A."/>
            <person name="Kyrpides N.C."/>
            <person name="Woyke T."/>
        </authorList>
    </citation>
    <scope>NUCLEOTIDE SEQUENCE</scope>
    <source>
        <strain evidence="1">GVMAG-M-3300009422-16</strain>
    </source>
</reference>
<evidence type="ECO:0000313" key="1">
    <source>
        <dbReference type="EMBL" id="QHS86554.1"/>
    </source>
</evidence>
<accession>A0A6C0B428</accession>
<dbReference type="EMBL" id="MN739058">
    <property type="protein sequence ID" value="QHS86554.1"/>
    <property type="molecule type" value="Genomic_DNA"/>
</dbReference>
<protein>
    <submittedName>
        <fullName evidence="1">Uncharacterized protein</fullName>
    </submittedName>
</protein>
<sequence>MYSNIINPETGNSVSIKSSIGKQLLKKYLVVLKGGAQTAESDDKASDVELRVRVGEGDLTAFMDDGRRRAAIRKAQQLRLEDDGRRRAAIRKAQQLRLEAEDLIELPTPVAAERIGPSVRISKQKKLVSELSFENKNSIRELLLTLQRLKTNKAPDPDKVLVPGEIHPPHMTIEATHILSHNINVRNNIMGFITTYLNMRTNYKLFALEIVDTSYPPVIIRVPHTSAAARRARRPHPDVPDGSILCIETTNRGVSVRVKNPDIIENRSGAVTWVDIVKPLINRSHPMSLRGPYRLLNSRCVYIQYILGRLCLVLGFGNKLKIYILIHKQTEKVWDLLQEFTIKRPGKVKITGIDMGFEMQMRQPKKITCTIERCDRRDQPLGLEVLSYKFEPVPTNPAVARRRPQAPLLVTNVTTTPLPIWEDTNTLAKIPSGVAYKIGHDRMITYDTSEITIWSDSLGYDGVTGLERMMRTKLCILPVPDSGKLKSLKTIGNSIIVGFVEIPVTSAGFHYAIHKCVVWEETEDRKIWDVTKLELKLKDIRRYPIRSCTSSRLPRVDGGAWDPNSVFGSKNSSGHWEEKRYYPHSRLDDTLVTTGGIANTVYLDMVGNEDSGNPINNIINISIIEEKYIATAHNNGQIFIWEKNLNSWGIRDFCDCLDGIRHNYYGHFRSGPFMRPIPATRDPCAGRLSTLKSGGKLADTVDVLNIISSNGRLVCLFNPRLYSDGHSFTNVHMFGGPVTYGKPWKLTNTITPMTDATLVIDEDADIDTIFDLVILRDKRIITIHEYGKVKCWTERSDIDPADGIIWDEEDIYTGYGRNADYKFNDFSKGGSLWKRGGRNYYPTLPPQSVSVLSDGDIMSKIEWIKILEEVAFSHPKYRPTDQTINFAIPEMPHAIKAVYDSGIGTQTYNEVAAKELIVKMFTKENDGTAGGDPIPSQCDLEALLSTFSEQTNLGADSKTTMLELLSKSRKKLDDTNHCSVKLVSYLEALVMEQIRTLDVPSGARILLTYVDDSMQIFTDIGHGTWNKIYIPTWNKIYIPTADNRRDSSRKERWKSTPPNARTETIGQKLLPSQELGNGLIVQRPVNNKGNLKIWRQFEPLEWKLERAREQRHNIWKGLLNYIVLNDGAMREWDYDILFAYDGYSIREKHQQEADAGNILVRKGPTGPFVELNALRSARVAEAKSHPGGRGIPFLDRYLFDDVQWLAGSGSGRPEYNSPAMNLEQMNKLKESALDSPVFVTFVNAVTEKIGPTDIDWRNFWFGFGWVPPKSLSPDGAYEQASKTVSAEAATKTMTLEVLQEPPFMHQQPIKFREFTPKMPGLFCPQGIITEINIDGTYNVRMEPGPMEEYTDIRNVKAQDIISINIWKQYHELKYIPDQSNPNTWENPIGTDLFNLSEPDFLIGMELLLDEQTVVPHISETDTPSTLLAELVAVHRQCTTHSTSDSSVVYDDTGAAAADSGEVMCGKDGLFGFGGVFCSELVLFKYSDRDELVTESDKWTSLIIKSSTYPDNASRHARAGIFCANQLHDGRIVTGNKNGTISLLECNIVPVKITLEDGTFSYKRITKITETTFGSSLFKPDQLTIPFNITRQGLEKAIHKIIVLQPDTVSGATRIITCSCTQITIWEKQVKKPTEFHIEAAAFRPQELLIGSGGAPMHEPSSKRYINYPKFRIIPGHYNGDTGTLVGDSHVSLSYALADEKWTPTQVIKQGLNTSVAFKYIFTKVCEHNGSIVIAKGDNFSFFKQ</sequence>